<name>A0A6A4GSY8_9AGAR</name>
<evidence type="ECO:0000256" key="1">
    <source>
        <dbReference type="SAM" id="MobiDB-lite"/>
    </source>
</evidence>
<evidence type="ECO:0000313" key="2">
    <source>
        <dbReference type="EMBL" id="KAE9388798.1"/>
    </source>
</evidence>
<feature type="compositionally biased region" description="Basic and acidic residues" evidence="1">
    <location>
        <begin position="552"/>
        <end position="587"/>
    </location>
</feature>
<sequence length="789" mass="89402">MHPSNRCKSCSVRKSFSDHHVSSDSLILVDKTISVDCGCYSVPNNAQLRLLHTAHHVVKVELSDDISPMGIDRQVRDSFANRDPSPLRGHPEFLDGWRLGQIKLAGRHGKKGKLILFLPGHQVTFEQLDLAAEPIRTNDPYGKKFPERVYIILKEDTPDLPVAGLEETNLLPSESDTLEIQSDSSKEVTQDPLRAYTPSLNADVNMEPQLFSQDDDFDMEQPIHNDPHMSVPGMPFDSPSDSFPVEEPEYLQTFKSIQRMLHNISKPTSAEIWWPTSPMGEYKLLTTQLIPTLARRLQVLESGIPTRSTLDLVISQSREPNEFFPSLDFLLKAVEILDQPGPSTSKNDLPVFGPYALSLGPNGLTPIIEILVRLGLLIEGNKSQYDIIQYQTMTESILALCQPMNHLVYHFRHTIPRVRWDPPGYRQFFDTLRLRENLESKLEASMANAVQRYEILAIDPLSHQLQFNSVLHWKSVLIADFGSATSAKDMVTENIRLGSHGLDGISAFLTTFLDNTPLFPEYNELRNVFGIFCGEMVKKLNNIKKTKKSKKDTKLDNTEILDSSRKSQRGKERSRDSLEKAPESQSHEEEEENEADDPPLFAGLSESDSDTCPFAKSQPTAEWTRTASIDVDSDIESLYPGSDDLRKFPDSKTKDKPEPGPPPPRPRPKPKIKPRPRLVEFREELRAAAAEDPNFSYDTPISWPEELKSWGDEYQFLKVHCVDRAEANILFYFLLRFHGKPGQPRTPWGEICNIDTLQQRLRRMCQVNLQVTILTMSYNGHLSTDIPPG</sequence>
<proteinExistence type="predicted"/>
<accession>A0A6A4GSY8</accession>
<organism evidence="2 3">
    <name type="scientific">Gymnopus androsaceus JB14</name>
    <dbReference type="NCBI Taxonomy" id="1447944"/>
    <lineage>
        <taxon>Eukaryota</taxon>
        <taxon>Fungi</taxon>
        <taxon>Dikarya</taxon>
        <taxon>Basidiomycota</taxon>
        <taxon>Agaricomycotina</taxon>
        <taxon>Agaricomycetes</taxon>
        <taxon>Agaricomycetidae</taxon>
        <taxon>Agaricales</taxon>
        <taxon>Marasmiineae</taxon>
        <taxon>Omphalotaceae</taxon>
        <taxon>Gymnopus</taxon>
    </lineage>
</organism>
<dbReference type="AlphaFoldDB" id="A0A6A4GSY8"/>
<feature type="compositionally biased region" description="Polar residues" evidence="1">
    <location>
        <begin position="617"/>
        <end position="627"/>
    </location>
</feature>
<reference evidence="2" key="1">
    <citation type="journal article" date="2019" name="Environ. Microbiol.">
        <title>Fungal ecological strategies reflected in gene transcription - a case study of two litter decomposers.</title>
        <authorList>
            <person name="Barbi F."/>
            <person name="Kohler A."/>
            <person name="Barry K."/>
            <person name="Baskaran P."/>
            <person name="Daum C."/>
            <person name="Fauchery L."/>
            <person name="Ihrmark K."/>
            <person name="Kuo A."/>
            <person name="LaButti K."/>
            <person name="Lipzen A."/>
            <person name="Morin E."/>
            <person name="Grigoriev I.V."/>
            <person name="Henrissat B."/>
            <person name="Lindahl B."/>
            <person name="Martin F."/>
        </authorList>
    </citation>
    <scope>NUCLEOTIDE SEQUENCE</scope>
    <source>
        <strain evidence="2">JB14</strain>
    </source>
</reference>
<dbReference type="OrthoDB" id="3131055at2759"/>
<evidence type="ECO:0000313" key="3">
    <source>
        <dbReference type="Proteomes" id="UP000799118"/>
    </source>
</evidence>
<dbReference type="EMBL" id="ML769726">
    <property type="protein sequence ID" value="KAE9388798.1"/>
    <property type="molecule type" value="Genomic_DNA"/>
</dbReference>
<feature type="compositionally biased region" description="Basic and acidic residues" evidence="1">
    <location>
        <begin position="643"/>
        <end position="658"/>
    </location>
</feature>
<feature type="region of interest" description="Disordered" evidence="1">
    <location>
        <begin position="547"/>
        <end position="676"/>
    </location>
</feature>
<dbReference type="Proteomes" id="UP000799118">
    <property type="component" value="Unassembled WGS sequence"/>
</dbReference>
<feature type="compositionally biased region" description="Acidic residues" evidence="1">
    <location>
        <begin position="588"/>
        <end position="597"/>
    </location>
</feature>
<feature type="compositionally biased region" description="Basic residues" evidence="1">
    <location>
        <begin position="666"/>
        <end position="676"/>
    </location>
</feature>
<keyword evidence="3" id="KW-1185">Reference proteome</keyword>
<protein>
    <submittedName>
        <fullName evidence="2">Uncharacterized protein</fullName>
    </submittedName>
</protein>
<gene>
    <name evidence="2" type="ORF">BT96DRAFT_1003862</name>
</gene>